<keyword evidence="3" id="KW-1185">Reference proteome</keyword>
<protein>
    <submittedName>
        <fullName evidence="2">Glycosyl hydrolase</fullName>
    </submittedName>
</protein>
<dbReference type="GO" id="GO:0016787">
    <property type="term" value="F:hydrolase activity"/>
    <property type="evidence" value="ECO:0007669"/>
    <property type="project" value="UniProtKB-KW"/>
</dbReference>
<dbReference type="Pfam" id="PF17132">
    <property type="entry name" value="Glyco_hydro_106"/>
    <property type="match status" value="2"/>
</dbReference>
<evidence type="ECO:0000313" key="3">
    <source>
        <dbReference type="Proteomes" id="UP001232063"/>
    </source>
</evidence>
<keyword evidence="1" id="KW-0732">Signal</keyword>
<dbReference type="AlphaFoldDB" id="A0AAE3R1I8"/>
<comment type="caution">
    <text evidence="2">The sequence shown here is derived from an EMBL/GenBank/DDBJ whole genome shotgun (WGS) entry which is preliminary data.</text>
</comment>
<dbReference type="PANTHER" id="PTHR36848">
    <property type="entry name" value="DNA-BINDING PROTEIN (PUTATIVE SECRETED PROTEIN)-RELATED"/>
    <property type="match status" value="1"/>
</dbReference>
<dbReference type="Gene3D" id="2.60.120.260">
    <property type="entry name" value="Galactose-binding domain-like"/>
    <property type="match status" value="1"/>
</dbReference>
<reference evidence="2" key="1">
    <citation type="submission" date="2023-05" db="EMBL/GenBank/DDBJ databases">
        <authorList>
            <person name="Zhang X."/>
        </authorList>
    </citation>
    <scope>NUCLEOTIDE SEQUENCE</scope>
    <source>
        <strain evidence="2">BD1B2-1</strain>
    </source>
</reference>
<feature type="signal peptide" evidence="1">
    <location>
        <begin position="1"/>
        <end position="30"/>
    </location>
</feature>
<dbReference type="NCBIfam" id="NF045579">
    <property type="entry name" value="rhamnoside_JR"/>
    <property type="match status" value="1"/>
</dbReference>
<evidence type="ECO:0000313" key="2">
    <source>
        <dbReference type="EMBL" id="MDJ1501951.1"/>
    </source>
</evidence>
<dbReference type="SUPFAM" id="SSF49785">
    <property type="entry name" value="Galactose-binding domain-like"/>
    <property type="match status" value="1"/>
</dbReference>
<dbReference type="RefSeq" id="WP_314511702.1">
    <property type="nucleotide sequence ID" value="NZ_JASJOU010000004.1"/>
</dbReference>
<dbReference type="InterPro" id="IPR008979">
    <property type="entry name" value="Galactose-bd-like_sf"/>
</dbReference>
<gene>
    <name evidence="2" type="ORF">QNI22_14890</name>
</gene>
<keyword evidence="2" id="KW-0378">Hydrolase</keyword>
<organism evidence="2 3">
    <name type="scientific">Xanthocytophaga agilis</name>
    <dbReference type="NCBI Taxonomy" id="3048010"/>
    <lineage>
        <taxon>Bacteria</taxon>
        <taxon>Pseudomonadati</taxon>
        <taxon>Bacteroidota</taxon>
        <taxon>Cytophagia</taxon>
        <taxon>Cytophagales</taxon>
        <taxon>Rhodocytophagaceae</taxon>
        <taxon>Xanthocytophaga</taxon>
    </lineage>
</organism>
<sequence length="957" mass="106881">MNFLAYRYYLPDKLLRVVALAFLISTNVSAQLAWPAATYEQKPWSRWWWMGSAVNKKDLTALMEQYQKAGLGGLEITPIYGVKGYEDQFIEFLSPKWMEMLEHTLQEAKRLNMGIDMAQASGWPFGGPWVTDEDACKYIVCQTYTVKGGESLKDPVQFTQKPIVRAVGHTVKMTELVEPVYKNKNLQALALDQVRFEKPLPLQALMAYSDKGDALNLTDKVGANGQLNWKAPAGNWTLYALFQGWHGKMVERAGPGGEGNVIDHFSGTATKNYLQQFDKAFQSHNLTGLRAFFNDSYEVDDAQGEANWTPLFLQEFQNRRGYDLRQYLPALFGKDSEEQNQRVRSDYRETLGELLLEKYSMEWHTWAKDHGRINRNQAHGSPANILDLYAVSDIPEIEGVDILRIKFASSAAHVMGKKLTSSESATWLNEHFLSSLGDVKQALDLFMLGGVNHIFYHGTNYSPANESWPGWLFYAAVHFHPSNPFWKDFSTLNTYVTRCQSFLQDGKSDNDVLVYFPIYDMYAEAGKRTVQHFDGLGAEFNGTTLKADAQLMVDRGYSYDFISDRQIANLSSSANLLQTGNVAYQTLLIPEAQLMPIATLEKLIELARNGATIAIHNKLPVDVPGLGNLSQRQKALKDLLQQISFKTTESTGLQIAKVGKGMILLGDHLDQLLTAAHVRRETITDAGLQYIRRKIGDRTVYFVVNRTRKPFAGWTTLQSPAQSAGIYNPMTGKLGLATLRKTTPTSIEVYLQLAPGESCLLEEYANVVSGKSYDYYQPAGSAKPLAGEWTIHFAEGGPSLPKDIKTTTLKSWTEFPAEGVKAFSGTATYSISFAKPDGKADGYLLSLDSVYTHARIEVNGQPVGTLLGPSYEIVIPATLLKAQNQLQISVTNLMANRIADKDQKGERWQKFYNINVSARRKENVGTDGVFTAAHWQPQKSGIVGQVSLTPVQLTIPK</sequence>
<dbReference type="PANTHER" id="PTHR36848:SF2">
    <property type="entry name" value="SECRETED PROTEIN"/>
    <property type="match status" value="1"/>
</dbReference>
<accession>A0AAE3R1I8</accession>
<dbReference type="InterPro" id="IPR053161">
    <property type="entry name" value="Ulvan_degrading_GH"/>
</dbReference>
<evidence type="ECO:0000256" key="1">
    <source>
        <dbReference type="SAM" id="SignalP"/>
    </source>
</evidence>
<name>A0AAE3R1I8_9BACT</name>
<dbReference type="EMBL" id="JASJOU010000004">
    <property type="protein sequence ID" value="MDJ1501951.1"/>
    <property type="molecule type" value="Genomic_DNA"/>
</dbReference>
<feature type="chain" id="PRO_5042032141" evidence="1">
    <location>
        <begin position="31"/>
        <end position="957"/>
    </location>
</feature>
<dbReference type="Proteomes" id="UP001232063">
    <property type="component" value="Unassembled WGS sequence"/>
</dbReference>
<proteinExistence type="predicted"/>